<feature type="chain" id="PRO_5007286811" evidence="1">
    <location>
        <begin position="27"/>
        <end position="184"/>
    </location>
</feature>
<dbReference type="AlphaFoldDB" id="A0A131Z5X6"/>
<name>A0A131Z5X6_RHIAP</name>
<accession>A0A131Z5X6</accession>
<feature type="signal peptide" evidence="1">
    <location>
        <begin position="1"/>
        <end position="26"/>
    </location>
</feature>
<reference evidence="2" key="1">
    <citation type="journal article" date="2016" name="Ticks Tick Borne Dis.">
        <title>De novo assembly and annotation of the salivary gland transcriptome of Rhipicephalus appendiculatus male and female ticks during blood feeding.</title>
        <authorList>
            <person name="de Castro M.H."/>
            <person name="de Klerk D."/>
            <person name="Pienaar R."/>
            <person name="Latif A.A."/>
            <person name="Rees D.J."/>
            <person name="Mans B.J."/>
        </authorList>
    </citation>
    <scope>NUCLEOTIDE SEQUENCE</scope>
    <source>
        <tissue evidence="2">Salivary glands</tissue>
    </source>
</reference>
<keyword evidence="1" id="KW-0732">Signal</keyword>
<dbReference type="EMBL" id="GEDV01001810">
    <property type="protein sequence ID" value="JAP86747.1"/>
    <property type="molecule type" value="Transcribed_RNA"/>
</dbReference>
<evidence type="ECO:0000256" key="1">
    <source>
        <dbReference type="SAM" id="SignalP"/>
    </source>
</evidence>
<organism evidence="2">
    <name type="scientific">Rhipicephalus appendiculatus</name>
    <name type="common">Brown ear tick</name>
    <dbReference type="NCBI Taxonomy" id="34631"/>
    <lineage>
        <taxon>Eukaryota</taxon>
        <taxon>Metazoa</taxon>
        <taxon>Ecdysozoa</taxon>
        <taxon>Arthropoda</taxon>
        <taxon>Chelicerata</taxon>
        <taxon>Arachnida</taxon>
        <taxon>Acari</taxon>
        <taxon>Parasitiformes</taxon>
        <taxon>Ixodida</taxon>
        <taxon>Ixodoidea</taxon>
        <taxon>Ixodidae</taxon>
        <taxon>Rhipicephalinae</taxon>
        <taxon>Rhipicephalus</taxon>
        <taxon>Rhipicephalus</taxon>
    </lineage>
</organism>
<evidence type="ECO:0000313" key="2">
    <source>
        <dbReference type="EMBL" id="JAP86747.1"/>
    </source>
</evidence>
<protein>
    <submittedName>
        <fullName evidence="2">Lipocalin</fullName>
    </submittedName>
</protein>
<sequence>MATIREVSAVSLFIFSILITLQVSGAEDDDQDSEDYKIDIREFLNTSETIWTLNTTSKTPQMCKKETTYNITTNETFFRRTYQGSSEEFLQGTFLYNTFSSEYDAMDVGKPGKLVDKEEIVFQGYNNTCAVFKITLRANEINDDKSASEYQISEDYYDYFRYPPMNLTKFLLHITKGKSRMIYG</sequence>
<proteinExistence type="predicted"/>